<keyword evidence="1" id="KW-0812">Transmembrane</keyword>
<feature type="transmembrane region" description="Helical" evidence="1">
    <location>
        <begin position="67"/>
        <end position="86"/>
    </location>
</feature>
<comment type="caution">
    <text evidence="2">The sequence shown here is derived from an EMBL/GenBank/DDBJ whole genome shotgun (WGS) entry which is preliminary data.</text>
</comment>
<protein>
    <submittedName>
        <fullName evidence="2">Uncharacterized protein</fullName>
    </submittedName>
</protein>
<feature type="transmembrane region" description="Helical" evidence="1">
    <location>
        <begin position="38"/>
        <end position="55"/>
    </location>
</feature>
<keyword evidence="1" id="KW-1133">Transmembrane helix</keyword>
<feature type="transmembrane region" description="Helical" evidence="1">
    <location>
        <begin position="98"/>
        <end position="118"/>
    </location>
</feature>
<dbReference type="Proteomes" id="UP001295684">
    <property type="component" value="Unassembled WGS sequence"/>
</dbReference>
<proteinExistence type="predicted"/>
<sequence length="219" mass="25342">MNIGKRRINWEKWTIFCIFISLIVIQVVNVALEQVMTHDMYLGILSVVRVMLIGLNRLTLIPVSKKLMHFNTILTVMAYIYCQYLTWNAVQPSGMKVVYSILSGIQIFTVFILAKWYINCERTESWKYFRTGTKAQEYIPLDQFQYGNLSKGRISEGPSQGVTYQHTAELKEGKIVVRVKPISEIIQNDVECNEKDELVSSVDKIDQYDRRSGHSIFLS</sequence>
<evidence type="ECO:0000313" key="2">
    <source>
        <dbReference type="EMBL" id="CAI2380613.1"/>
    </source>
</evidence>
<dbReference type="EMBL" id="CAMPGE010022577">
    <property type="protein sequence ID" value="CAI2380613.1"/>
    <property type="molecule type" value="Genomic_DNA"/>
</dbReference>
<organism evidence="2 3">
    <name type="scientific">Euplotes crassus</name>
    <dbReference type="NCBI Taxonomy" id="5936"/>
    <lineage>
        <taxon>Eukaryota</taxon>
        <taxon>Sar</taxon>
        <taxon>Alveolata</taxon>
        <taxon>Ciliophora</taxon>
        <taxon>Intramacronucleata</taxon>
        <taxon>Spirotrichea</taxon>
        <taxon>Hypotrichia</taxon>
        <taxon>Euplotida</taxon>
        <taxon>Euplotidae</taxon>
        <taxon>Moneuplotes</taxon>
    </lineage>
</organism>
<feature type="transmembrane region" description="Helical" evidence="1">
    <location>
        <begin position="12"/>
        <end position="32"/>
    </location>
</feature>
<keyword evidence="3" id="KW-1185">Reference proteome</keyword>
<evidence type="ECO:0000313" key="3">
    <source>
        <dbReference type="Proteomes" id="UP001295684"/>
    </source>
</evidence>
<keyword evidence="1" id="KW-0472">Membrane</keyword>
<accession>A0AAD1XXD1</accession>
<evidence type="ECO:0000256" key="1">
    <source>
        <dbReference type="SAM" id="Phobius"/>
    </source>
</evidence>
<reference evidence="2" key="1">
    <citation type="submission" date="2023-07" db="EMBL/GenBank/DDBJ databases">
        <authorList>
            <consortium name="AG Swart"/>
            <person name="Singh M."/>
            <person name="Singh A."/>
            <person name="Seah K."/>
            <person name="Emmerich C."/>
        </authorList>
    </citation>
    <scope>NUCLEOTIDE SEQUENCE</scope>
    <source>
        <strain evidence="2">DP1</strain>
    </source>
</reference>
<gene>
    <name evidence="2" type="ORF">ECRASSUSDP1_LOCUS22049</name>
</gene>
<name>A0AAD1XXD1_EUPCR</name>
<dbReference type="AlphaFoldDB" id="A0AAD1XXD1"/>